<name>A0A9W6IY11_9HYPH</name>
<keyword evidence="4" id="KW-1185">Reference proteome</keyword>
<dbReference type="EMBL" id="JAFBCY010000004">
    <property type="protein sequence ID" value="MBM7853061.1"/>
    <property type="molecule type" value="Genomic_DNA"/>
</dbReference>
<evidence type="ECO:0000313" key="5">
    <source>
        <dbReference type="Proteomes" id="UP001143400"/>
    </source>
</evidence>
<dbReference type="Proteomes" id="UP001143400">
    <property type="component" value="Unassembled WGS sequence"/>
</dbReference>
<evidence type="ECO:0000256" key="1">
    <source>
        <dbReference type="SAM" id="Phobius"/>
    </source>
</evidence>
<proteinExistence type="predicted"/>
<feature type="transmembrane region" description="Helical" evidence="1">
    <location>
        <begin position="59"/>
        <end position="81"/>
    </location>
</feature>
<reference evidence="2" key="1">
    <citation type="journal article" date="2014" name="Int. J. Syst. Evol. Microbiol.">
        <title>Complete genome sequence of Corynebacterium casei LMG S-19264T (=DSM 44701T), isolated from a smear-ripened cheese.</title>
        <authorList>
            <consortium name="US DOE Joint Genome Institute (JGI-PGF)"/>
            <person name="Walter F."/>
            <person name="Albersmeier A."/>
            <person name="Kalinowski J."/>
            <person name="Ruckert C."/>
        </authorList>
    </citation>
    <scope>NUCLEOTIDE SEQUENCE</scope>
    <source>
        <strain evidence="2">VKM B-1606</strain>
    </source>
</reference>
<gene>
    <name evidence="2" type="ORF">GCM10008170_37470</name>
    <name evidence="3" type="ORF">JOD31_003312</name>
</gene>
<evidence type="ECO:0000313" key="4">
    <source>
        <dbReference type="Proteomes" id="UP000758856"/>
    </source>
</evidence>
<feature type="transmembrane region" description="Helical" evidence="1">
    <location>
        <begin position="28"/>
        <end position="53"/>
    </location>
</feature>
<evidence type="ECO:0008006" key="6">
    <source>
        <dbReference type="Google" id="ProtNLM"/>
    </source>
</evidence>
<evidence type="ECO:0000313" key="3">
    <source>
        <dbReference type="EMBL" id="MBM7853061.1"/>
    </source>
</evidence>
<protein>
    <recommendedName>
        <fullName evidence="6">Phage holin family protein</fullName>
    </recommendedName>
</protein>
<sequence length="145" mass="14919">MWRFLLQAGMGAATLNVAGRIARLKRMAVCFAIAGVLGLLALGALLFALGALLEPRFGAAGAAGIVGGVTLVVAAFVGWAATWTPKRTARPTAAPIADRVRSELSAVGSAFSGSDRPRLPGERRSRGVNMILIAALAGIVLGRRL</sequence>
<keyword evidence="1" id="KW-0812">Transmembrane</keyword>
<reference evidence="2" key="3">
    <citation type="submission" date="2023-01" db="EMBL/GenBank/DDBJ databases">
        <authorList>
            <person name="Sun Q."/>
            <person name="Evtushenko L."/>
        </authorList>
    </citation>
    <scope>NUCLEOTIDE SEQUENCE</scope>
    <source>
        <strain evidence="2">VKM B-1606</strain>
    </source>
</reference>
<keyword evidence="1" id="KW-0472">Membrane</keyword>
<dbReference type="Proteomes" id="UP000758856">
    <property type="component" value="Unassembled WGS sequence"/>
</dbReference>
<dbReference type="AlphaFoldDB" id="A0A9W6IY11"/>
<accession>A0A9W6IY11</accession>
<dbReference type="RefSeq" id="WP_204951521.1">
    <property type="nucleotide sequence ID" value="NZ_BSFF01000010.1"/>
</dbReference>
<evidence type="ECO:0000313" key="2">
    <source>
        <dbReference type="EMBL" id="GLK57727.1"/>
    </source>
</evidence>
<keyword evidence="1" id="KW-1133">Transmembrane helix</keyword>
<organism evidence="2 5">
    <name type="scientific">Methylopila capsulata</name>
    <dbReference type="NCBI Taxonomy" id="61654"/>
    <lineage>
        <taxon>Bacteria</taxon>
        <taxon>Pseudomonadati</taxon>
        <taxon>Pseudomonadota</taxon>
        <taxon>Alphaproteobacteria</taxon>
        <taxon>Hyphomicrobiales</taxon>
        <taxon>Methylopilaceae</taxon>
        <taxon>Methylopila</taxon>
    </lineage>
</organism>
<reference evidence="3 4" key="2">
    <citation type="submission" date="2021-01" db="EMBL/GenBank/DDBJ databases">
        <title>Genomic Encyclopedia of Type Strains, Phase IV (KMG-IV): sequencing the most valuable type-strain genomes for metagenomic binning, comparative biology and taxonomic classification.</title>
        <authorList>
            <person name="Goeker M."/>
        </authorList>
    </citation>
    <scope>NUCLEOTIDE SEQUENCE [LARGE SCALE GENOMIC DNA]</scope>
    <source>
        <strain evidence="3 4">DSM 6130</strain>
    </source>
</reference>
<dbReference type="EMBL" id="BSFF01000010">
    <property type="protein sequence ID" value="GLK57727.1"/>
    <property type="molecule type" value="Genomic_DNA"/>
</dbReference>
<comment type="caution">
    <text evidence="2">The sequence shown here is derived from an EMBL/GenBank/DDBJ whole genome shotgun (WGS) entry which is preliminary data.</text>
</comment>